<name>A0A2M4DDS3_ANODA</name>
<feature type="transmembrane region" description="Helical" evidence="1">
    <location>
        <begin position="18"/>
        <end position="38"/>
    </location>
</feature>
<dbReference type="EMBL" id="GGFL01011586">
    <property type="protein sequence ID" value="MBW75764.1"/>
    <property type="molecule type" value="Transcribed_RNA"/>
</dbReference>
<evidence type="ECO:0000313" key="2">
    <source>
        <dbReference type="EMBL" id="MBW75764.1"/>
    </source>
</evidence>
<proteinExistence type="predicted"/>
<evidence type="ECO:0000256" key="1">
    <source>
        <dbReference type="SAM" id="Phobius"/>
    </source>
</evidence>
<feature type="transmembrane region" description="Helical" evidence="1">
    <location>
        <begin position="136"/>
        <end position="154"/>
    </location>
</feature>
<organism evidence="2">
    <name type="scientific">Anopheles darlingi</name>
    <name type="common">Mosquito</name>
    <dbReference type="NCBI Taxonomy" id="43151"/>
    <lineage>
        <taxon>Eukaryota</taxon>
        <taxon>Metazoa</taxon>
        <taxon>Ecdysozoa</taxon>
        <taxon>Arthropoda</taxon>
        <taxon>Hexapoda</taxon>
        <taxon>Insecta</taxon>
        <taxon>Pterygota</taxon>
        <taxon>Neoptera</taxon>
        <taxon>Endopterygota</taxon>
        <taxon>Diptera</taxon>
        <taxon>Nematocera</taxon>
        <taxon>Culicoidea</taxon>
        <taxon>Culicidae</taxon>
        <taxon>Anophelinae</taxon>
        <taxon>Anopheles</taxon>
    </lineage>
</organism>
<feature type="transmembrane region" description="Helical" evidence="1">
    <location>
        <begin position="102"/>
        <end position="124"/>
    </location>
</feature>
<sequence>MCVCVCFRCLHPFFFSSLFYFFLLVFAAKDLIMNLLLFNNDLRLNQFVKVKHLIFGRTAIITTATGCCDAGSGRCSNRAARCRRNRRGGDRRYATCATCRNITVNTAIAVLCLMGFMMLIRMLLFHCTTVRLSFDLNLVLLMRLTALMVLFRFLQNDLSSFGQNGGTSGVMVLLLFIGTDFFLLLVLFGITDFTTGTSSFATCLLEVKLNLLTLGTIGTSHRDGQMTLLVDFARRRERHRNRYLQSILGRNVGRTVGRRHEFTLLRLLDHDVTVGVQLRWVYQLLLAICTLHQNHLIVALATDHLDFTFTQSLATLHHDTDALQQLLYLLAIRTLHQYLVTLAIR</sequence>
<accession>A0A2M4DDS3</accession>
<keyword evidence="1" id="KW-0812">Transmembrane</keyword>
<reference evidence="2" key="1">
    <citation type="submission" date="2018-01" db="EMBL/GenBank/DDBJ databases">
        <title>An insight into the sialome of Amazonian anophelines.</title>
        <authorList>
            <person name="Ribeiro J.M."/>
            <person name="Scarpassa V."/>
            <person name="Calvo E."/>
        </authorList>
    </citation>
    <scope>NUCLEOTIDE SEQUENCE</scope>
</reference>
<dbReference type="AlphaFoldDB" id="A0A2M4DDS3"/>
<keyword evidence="1" id="KW-0472">Membrane</keyword>
<protein>
    <submittedName>
        <fullName evidence="2">Uncharacterized protein</fullName>
    </submittedName>
</protein>
<keyword evidence="1" id="KW-1133">Transmembrane helix</keyword>
<feature type="transmembrane region" description="Helical" evidence="1">
    <location>
        <begin position="166"/>
        <end position="190"/>
    </location>
</feature>